<dbReference type="InterPro" id="IPR026387">
    <property type="entry name" value="OMP_w_GlyGly"/>
</dbReference>
<dbReference type="EMBL" id="JBHSGU010000019">
    <property type="protein sequence ID" value="MFC4701709.1"/>
    <property type="molecule type" value="Genomic_DNA"/>
</dbReference>
<evidence type="ECO:0000313" key="2">
    <source>
        <dbReference type="EMBL" id="MFC4701709.1"/>
    </source>
</evidence>
<evidence type="ECO:0000256" key="1">
    <source>
        <dbReference type="SAM" id="SignalP"/>
    </source>
</evidence>
<organism evidence="2 3">
    <name type="scientific">Glaciecola siphonariae</name>
    <dbReference type="NCBI Taxonomy" id="521012"/>
    <lineage>
        <taxon>Bacteria</taxon>
        <taxon>Pseudomonadati</taxon>
        <taxon>Pseudomonadota</taxon>
        <taxon>Gammaproteobacteria</taxon>
        <taxon>Alteromonadales</taxon>
        <taxon>Alteromonadaceae</taxon>
        <taxon>Glaciecola</taxon>
    </lineage>
</organism>
<accession>A0ABV9LZY6</accession>
<dbReference type="RefSeq" id="WP_382410438.1">
    <property type="nucleotide sequence ID" value="NZ_JBHSGU010000019.1"/>
</dbReference>
<keyword evidence="1" id="KW-0732">Signal</keyword>
<reference evidence="3" key="1">
    <citation type="journal article" date="2019" name="Int. J. Syst. Evol. Microbiol.">
        <title>The Global Catalogue of Microorganisms (GCM) 10K type strain sequencing project: providing services to taxonomists for standard genome sequencing and annotation.</title>
        <authorList>
            <consortium name="The Broad Institute Genomics Platform"/>
            <consortium name="The Broad Institute Genome Sequencing Center for Infectious Disease"/>
            <person name="Wu L."/>
            <person name="Ma J."/>
        </authorList>
    </citation>
    <scope>NUCLEOTIDE SEQUENCE [LARGE SCALE GENOMIC DNA]</scope>
    <source>
        <strain evidence="3">KACC 12507</strain>
    </source>
</reference>
<dbReference type="NCBIfam" id="TIGR04219">
    <property type="entry name" value="OMP_w_GlyGly"/>
    <property type="match status" value="1"/>
</dbReference>
<dbReference type="Proteomes" id="UP001595897">
    <property type="component" value="Unassembled WGS sequence"/>
</dbReference>
<sequence>MIKKLFAACALATTVALPAQADTLLGLYAGAQAFQMKTDGGFAQDESIANFDFEDETNTSFYVALEHPIPLIPNIKIVRTNLDTEGFTQLDATFTFGNEVYTVDSRLRTTADLFTTDYILYYEILDNDVVSIDVGISGKQIDGDFLVVDADTQQRSAEEFSGIIPMVYSRAAVGLPLTGLGAYVEASYLSIDDNSLSDYQAAITYNFIESLAIDMTLQAGYRSTTVDLEDLDDIYADLEFKGAFVGLEFHF</sequence>
<proteinExistence type="predicted"/>
<comment type="caution">
    <text evidence="2">The sequence shown here is derived from an EMBL/GenBank/DDBJ whole genome shotgun (WGS) entry which is preliminary data.</text>
</comment>
<evidence type="ECO:0000313" key="3">
    <source>
        <dbReference type="Proteomes" id="UP001595897"/>
    </source>
</evidence>
<protein>
    <submittedName>
        <fullName evidence="2">TIGR04219 family outer membrane beta-barrel protein</fullName>
    </submittedName>
</protein>
<feature type="signal peptide" evidence="1">
    <location>
        <begin position="1"/>
        <end position="21"/>
    </location>
</feature>
<name>A0ABV9LZY6_9ALTE</name>
<feature type="chain" id="PRO_5045338012" evidence="1">
    <location>
        <begin position="22"/>
        <end position="251"/>
    </location>
</feature>
<keyword evidence="3" id="KW-1185">Reference proteome</keyword>
<gene>
    <name evidence="2" type="ORF">ACFO4O_16250</name>
</gene>